<dbReference type="AlphaFoldDB" id="A0A1G7Z5L3"/>
<sequence length="84" mass="9156">MIYLVALFVPPLGLLFAGKFIQAILNLSLLVIAFLILVGTLGFASPISFGLWLAAVIHAVLVVHNSRAEARNRELIDAMRQNRG</sequence>
<evidence type="ECO:0008006" key="4">
    <source>
        <dbReference type="Google" id="ProtNLM"/>
    </source>
</evidence>
<name>A0A1G7Z5L3_9PROT</name>
<dbReference type="RefSeq" id="WP_092617521.1">
    <property type="nucleotide sequence ID" value="NZ_FNCV01000004.1"/>
</dbReference>
<keyword evidence="1" id="KW-0812">Transmembrane</keyword>
<accession>A0A1G7Z5L3</accession>
<gene>
    <name evidence="2" type="ORF">SAMN05421742_1048</name>
</gene>
<keyword evidence="1" id="KW-1133">Transmembrane helix</keyword>
<evidence type="ECO:0000256" key="1">
    <source>
        <dbReference type="SAM" id="Phobius"/>
    </source>
</evidence>
<evidence type="ECO:0000313" key="2">
    <source>
        <dbReference type="EMBL" id="SDH03917.1"/>
    </source>
</evidence>
<feature type="transmembrane region" description="Helical" evidence="1">
    <location>
        <begin position="12"/>
        <end position="37"/>
    </location>
</feature>
<evidence type="ECO:0000313" key="3">
    <source>
        <dbReference type="Proteomes" id="UP000217076"/>
    </source>
</evidence>
<protein>
    <recommendedName>
        <fullName evidence="4">Proteolipid membrane potential modulator</fullName>
    </recommendedName>
</protein>
<feature type="transmembrane region" description="Helical" evidence="1">
    <location>
        <begin position="43"/>
        <end position="63"/>
    </location>
</feature>
<keyword evidence="3" id="KW-1185">Reference proteome</keyword>
<organism evidence="2 3">
    <name type="scientific">Roseospirillum parvum</name>
    <dbReference type="NCBI Taxonomy" id="83401"/>
    <lineage>
        <taxon>Bacteria</taxon>
        <taxon>Pseudomonadati</taxon>
        <taxon>Pseudomonadota</taxon>
        <taxon>Alphaproteobacteria</taxon>
        <taxon>Rhodospirillales</taxon>
        <taxon>Rhodospirillaceae</taxon>
        <taxon>Roseospirillum</taxon>
    </lineage>
</organism>
<dbReference type="Proteomes" id="UP000217076">
    <property type="component" value="Unassembled WGS sequence"/>
</dbReference>
<keyword evidence="1" id="KW-0472">Membrane</keyword>
<reference evidence="3" key="1">
    <citation type="submission" date="2016-10" db="EMBL/GenBank/DDBJ databases">
        <authorList>
            <person name="Varghese N."/>
            <person name="Submissions S."/>
        </authorList>
    </citation>
    <scope>NUCLEOTIDE SEQUENCE [LARGE SCALE GENOMIC DNA]</scope>
    <source>
        <strain evidence="3">930I</strain>
    </source>
</reference>
<dbReference type="EMBL" id="FNCV01000004">
    <property type="protein sequence ID" value="SDH03917.1"/>
    <property type="molecule type" value="Genomic_DNA"/>
</dbReference>
<proteinExistence type="predicted"/>
<dbReference type="STRING" id="83401.SAMN05421742_1048"/>